<evidence type="ECO:0000256" key="5">
    <source>
        <dbReference type="PROSITE-ProRule" id="PRU00175"/>
    </source>
</evidence>
<feature type="region of interest" description="Disordered" evidence="7">
    <location>
        <begin position="131"/>
        <end position="213"/>
    </location>
</feature>
<dbReference type="PANTHER" id="PTHR22663:SF17">
    <property type="entry name" value="RING FINGER PROTEIN NARYA-RELATED"/>
    <property type="match status" value="1"/>
</dbReference>
<dbReference type="EMBL" id="BTSX01000005">
    <property type="protein sequence ID" value="GMT01403.1"/>
    <property type="molecule type" value="Genomic_DNA"/>
</dbReference>
<dbReference type="GO" id="GO:0000795">
    <property type="term" value="C:synaptonemal complex"/>
    <property type="evidence" value="ECO:0007669"/>
    <property type="project" value="InterPro"/>
</dbReference>
<dbReference type="AlphaFoldDB" id="A0AAV5U4V0"/>
<feature type="compositionally biased region" description="Polar residues" evidence="7">
    <location>
        <begin position="131"/>
        <end position="141"/>
    </location>
</feature>
<comment type="caution">
    <text evidence="10">The sequence shown here is derived from an EMBL/GenBank/DDBJ whole genome shotgun (WGS) entry which is preliminary data.</text>
</comment>
<dbReference type="InterPro" id="IPR000297">
    <property type="entry name" value="PPIase_PpiC"/>
</dbReference>
<feature type="domain" description="RING-type" evidence="8">
    <location>
        <begin position="17"/>
        <end position="57"/>
    </location>
</feature>
<feature type="compositionally biased region" description="Basic and acidic residues" evidence="7">
    <location>
        <begin position="143"/>
        <end position="161"/>
    </location>
</feature>
<dbReference type="GO" id="GO:0019789">
    <property type="term" value="F:SUMO transferase activity"/>
    <property type="evidence" value="ECO:0007669"/>
    <property type="project" value="InterPro"/>
</dbReference>
<feature type="region of interest" description="Disordered" evidence="7">
    <location>
        <begin position="255"/>
        <end position="361"/>
    </location>
</feature>
<dbReference type="Proteomes" id="UP001432027">
    <property type="component" value="Unassembled WGS sequence"/>
</dbReference>
<keyword evidence="3" id="KW-0862">Zinc</keyword>
<organism evidence="10 11">
    <name type="scientific">Pristionchus entomophagus</name>
    <dbReference type="NCBI Taxonomy" id="358040"/>
    <lineage>
        <taxon>Eukaryota</taxon>
        <taxon>Metazoa</taxon>
        <taxon>Ecdysozoa</taxon>
        <taxon>Nematoda</taxon>
        <taxon>Chromadorea</taxon>
        <taxon>Rhabditida</taxon>
        <taxon>Rhabditina</taxon>
        <taxon>Diplogasteromorpha</taxon>
        <taxon>Diplogasteroidea</taxon>
        <taxon>Neodiplogasteridae</taxon>
        <taxon>Pristionchus</taxon>
    </lineage>
</organism>
<evidence type="ECO:0000256" key="2">
    <source>
        <dbReference type="ARBA" id="ARBA00022771"/>
    </source>
</evidence>
<keyword evidence="6" id="KW-0413">Isomerase</keyword>
<feature type="compositionally biased region" description="Polar residues" evidence="7">
    <location>
        <begin position="265"/>
        <end position="288"/>
    </location>
</feature>
<name>A0AAV5U4V0_9BILA</name>
<dbReference type="PANTHER" id="PTHR22663">
    <property type="entry name" value="RING FINGER PROTEIN NARYA-RELATED"/>
    <property type="match status" value="1"/>
</dbReference>
<evidence type="ECO:0000256" key="7">
    <source>
        <dbReference type="SAM" id="MobiDB-lite"/>
    </source>
</evidence>
<dbReference type="GO" id="GO:0003755">
    <property type="term" value="F:peptidyl-prolyl cis-trans isomerase activity"/>
    <property type="evidence" value="ECO:0007669"/>
    <property type="project" value="UniProtKB-KW"/>
</dbReference>
<evidence type="ECO:0000313" key="11">
    <source>
        <dbReference type="Proteomes" id="UP001432027"/>
    </source>
</evidence>
<feature type="compositionally biased region" description="Polar residues" evidence="7">
    <location>
        <begin position="337"/>
        <end position="347"/>
    </location>
</feature>
<proteinExistence type="predicted"/>
<evidence type="ECO:0000256" key="6">
    <source>
        <dbReference type="PROSITE-ProRule" id="PRU00278"/>
    </source>
</evidence>
<evidence type="ECO:0000256" key="3">
    <source>
        <dbReference type="ARBA" id="ARBA00022833"/>
    </source>
</evidence>
<feature type="compositionally biased region" description="Polar residues" evidence="7">
    <location>
        <begin position="174"/>
        <end position="186"/>
    </location>
</feature>
<accession>A0AAV5U4V0</accession>
<evidence type="ECO:0000256" key="4">
    <source>
        <dbReference type="ARBA" id="ARBA00023254"/>
    </source>
</evidence>
<keyword evidence="2 5" id="KW-0863">Zinc-finger</keyword>
<evidence type="ECO:0000259" key="8">
    <source>
        <dbReference type="PROSITE" id="PS50089"/>
    </source>
</evidence>
<dbReference type="GO" id="GO:0008270">
    <property type="term" value="F:zinc ion binding"/>
    <property type="evidence" value="ECO:0007669"/>
    <property type="project" value="UniProtKB-KW"/>
</dbReference>
<dbReference type="InterPro" id="IPR017907">
    <property type="entry name" value="Znf_RING_CS"/>
</dbReference>
<keyword evidence="6" id="KW-0697">Rotamase</keyword>
<feature type="non-terminal residue" evidence="10">
    <location>
        <position position="1"/>
    </location>
</feature>
<dbReference type="PROSITE" id="PS00518">
    <property type="entry name" value="ZF_RING_1"/>
    <property type="match status" value="1"/>
</dbReference>
<evidence type="ECO:0008006" key="12">
    <source>
        <dbReference type="Google" id="ProtNLM"/>
    </source>
</evidence>
<feature type="domain" description="PpiC" evidence="9">
    <location>
        <begin position="105"/>
        <end position="206"/>
    </location>
</feature>
<evidence type="ECO:0000313" key="10">
    <source>
        <dbReference type="EMBL" id="GMT01403.1"/>
    </source>
</evidence>
<keyword evidence="4" id="KW-0469">Meiosis</keyword>
<gene>
    <name evidence="10" type="ORF">PENTCL1PPCAC_23577</name>
</gene>
<keyword evidence="11" id="KW-1185">Reference proteome</keyword>
<dbReference type="GO" id="GO:0007131">
    <property type="term" value="P:reciprocal meiotic recombination"/>
    <property type="evidence" value="ECO:0007669"/>
    <property type="project" value="InterPro"/>
</dbReference>
<evidence type="ECO:0000259" key="9">
    <source>
        <dbReference type="PROSITE" id="PS50198"/>
    </source>
</evidence>
<dbReference type="InterPro" id="IPR042123">
    <property type="entry name" value="Zip3/RNF212-like"/>
</dbReference>
<dbReference type="GO" id="GO:0007129">
    <property type="term" value="P:homologous chromosome pairing at meiosis"/>
    <property type="evidence" value="ECO:0007669"/>
    <property type="project" value="TreeGrafter"/>
</dbReference>
<keyword evidence="1" id="KW-0479">Metal-binding</keyword>
<evidence type="ECO:0000256" key="1">
    <source>
        <dbReference type="ARBA" id="ARBA00022723"/>
    </source>
</evidence>
<dbReference type="PROSITE" id="PS50089">
    <property type="entry name" value="ZF_RING_2"/>
    <property type="match status" value="1"/>
</dbReference>
<dbReference type="InterPro" id="IPR001841">
    <property type="entry name" value="Znf_RING"/>
</dbReference>
<protein>
    <recommendedName>
        <fullName evidence="12">RING-type domain-containing protein</fullName>
    </recommendedName>
</protein>
<dbReference type="PROSITE" id="PS50198">
    <property type="entry name" value="PPIC_PPIASE_2"/>
    <property type="match status" value="1"/>
</dbReference>
<reference evidence="10" key="1">
    <citation type="submission" date="2023-10" db="EMBL/GenBank/DDBJ databases">
        <title>Genome assembly of Pristionchus species.</title>
        <authorList>
            <person name="Yoshida K."/>
            <person name="Sommer R.J."/>
        </authorList>
    </citation>
    <scope>NUCLEOTIDE SEQUENCE</scope>
    <source>
        <strain evidence="10">RS0144</strain>
    </source>
</reference>
<dbReference type="GO" id="GO:0016925">
    <property type="term" value="P:protein sumoylation"/>
    <property type="evidence" value="ECO:0007669"/>
    <property type="project" value="TreeGrafter"/>
</dbReference>
<sequence>TPFPVKLLCIMSSCVHCNYCGKFPSPTHTSFCLSNCGHVFCKGCIDCGNLAGKCCRCGAAAPKFVTIDRNLNPNLQVMFKKPGQMVNEQSEELEPLMKFQFSQRNLRFKATHSMLIQEKGRRVELQSQMTTMRDQMKTMQRQFAERSRSRSRPSSREDTRSLSRGGDVSEMSHHQTMSSVGSNESSFMDPFKTPANGLKKFTTSTPKLPMPEGPREKRMIDNSMMNSRLSHSSTIPSLSSFSMEVDQDEIMDVTPAPQRDKSRGGLNTQQMLHGQPQLPSVRQKSSSKMEIDYDPILSSGSAKPHLPKTPAPPKKSMQSLSMAERLSGPHRAKTPTKIVQQPEVTASTPRPPTINRPRTPSKMPLVGSLATQHRLAPITPIRPIHGSQLPSSTVVSMKKPERFNSSAFKTPSLPVKKTTVPRTMPIMKTGMGSSGFAAAAAAAAHTVNSQPHK</sequence>